<reference evidence="3" key="1">
    <citation type="submission" date="2017-02" db="UniProtKB">
        <authorList>
            <consortium name="WormBaseParasite"/>
        </authorList>
    </citation>
    <scope>IDENTIFICATION</scope>
</reference>
<proteinExistence type="predicted"/>
<dbReference type="AlphaFoldDB" id="A0A0N4XLH6"/>
<evidence type="ECO:0000313" key="2">
    <source>
        <dbReference type="Proteomes" id="UP000271162"/>
    </source>
</evidence>
<gene>
    <name evidence="1" type="ORF">NBR_LOCUS3379</name>
</gene>
<evidence type="ECO:0000313" key="1">
    <source>
        <dbReference type="EMBL" id="VDL66968.1"/>
    </source>
</evidence>
<protein>
    <submittedName>
        <fullName evidence="1 3">Uncharacterized protein</fullName>
    </submittedName>
</protein>
<reference evidence="1 2" key="2">
    <citation type="submission" date="2018-11" db="EMBL/GenBank/DDBJ databases">
        <authorList>
            <consortium name="Pathogen Informatics"/>
        </authorList>
    </citation>
    <scope>NUCLEOTIDE SEQUENCE [LARGE SCALE GENOMIC DNA]</scope>
</reference>
<accession>A0A0N4XLH6</accession>
<keyword evidence="2" id="KW-1185">Reference proteome</keyword>
<dbReference type="EMBL" id="UYSL01004986">
    <property type="protein sequence ID" value="VDL66968.1"/>
    <property type="molecule type" value="Genomic_DNA"/>
</dbReference>
<dbReference type="WBParaSite" id="NBR_0000337801-mRNA-1">
    <property type="protein sequence ID" value="NBR_0000337801-mRNA-1"/>
    <property type="gene ID" value="NBR_0000337801"/>
</dbReference>
<dbReference type="Proteomes" id="UP000271162">
    <property type="component" value="Unassembled WGS sequence"/>
</dbReference>
<organism evidence="3">
    <name type="scientific">Nippostrongylus brasiliensis</name>
    <name type="common">Rat hookworm</name>
    <dbReference type="NCBI Taxonomy" id="27835"/>
    <lineage>
        <taxon>Eukaryota</taxon>
        <taxon>Metazoa</taxon>
        <taxon>Ecdysozoa</taxon>
        <taxon>Nematoda</taxon>
        <taxon>Chromadorea</taxon>
        <taxon>Rhabditida</taxon>
        <taxon>Rhabditina</taxon>
        <taxon>Rhabditomorpha</taxon>
        <taxon>Strongyloidea</taxon>
        <taxon>Heligmosomidae</taxon>
        <taxon>Nippostrongylus</taxon>
    </lineage>
</organism>
<sequence length="65" mass="7525">MSTKLVRPVHTVRTLYLRLCLPVTTVNLPYPTVWLRDDTLLTEILLCVLRAISLVTTQNSRNCWL</sequence>
<name>A0A0N4XLH6_NIPBR</name>
<evidence type="ECO:0000313" key="3">
    <source>
        <dbReference type="WBParaSite" id="NBR_0000337801-mRNA-1"/>
    </source>
</evidence>